<proteinExistence type="predicted"/>
<dbReference type="EMBL" id="LAZR01012912">
    <property type="protein sequence ID" value="KKM24499.1"/>
    <property type="molecule type" value="Genomic_DNA"/>
</dbReference>
<protein>
    <submittedName>
        <fullName evidence="2">Uncharacterized protein</fullName>
    </submittedName>
</protein>
<feature type="region of interest" description="Disordered" evidence="1">
    <location>
        <begin position="57"/>
        <end position="149"/>
    </location>
</feature>
<feature type="compositionally biased region" description="Acidic residues" evidence="1">
    <location>
        <begin position="132"/>
        <end position="149"/>
    </location>
</feature>
<dbReference type="AlphaFoldDB" id="A0A0F9IWR7"/>
<reference evidence="2" key="1">
    <citation type="journal article" date="2015" name="Nature">
        <title>Complex archaea that bridge the gap between prokaryotes and eukaryotes.</title>
        <authorList>
            <person name="Spang A."/>
            <person name="Saw J.H."/>
            <person name="Jorgensen S.L."/>
            <person name="Zaremba-Niedzwiedzka K."/>
            <person name="Martijn J."/>
            <person name="Lind A.E."/>
            <person name="van Eijk R."/>
            <person name="Schleper C."/>
            <person name="Guy L."/>
            <person name="Ettema T.J."/>
        </authorList>
    </citation>
    <scope>NUCLEOTIDE SEQUENCE</scope>
</reference>
<accession>A0A0F9IWR7</accession>
<name>A0A0F9IWR7_9ZZZZ</name>
<gene>
    <name evidence="2" type="ORF">LCGC14_1604550</name>
</gene>
<comment type="caution">
    <text evidence="2">The sequence shown here is derived from an EMBL/GenBank/DDBJ whole genome shotgun (WGS) entry which is preliminary data.</text>
</comment>
<evidence type="ECO:0000256" key="1">
    <source>
        <dbReference type="SAM" id="MobiDB-lite"/>
    </source>
</evidence>
<sequence>MTNRQITVDYDDLDALDRQASIVINQVATTRASLANLEVELNGYRAQLVEIYSAGVLPPAQEEPETPEDQAAQADRAASDAFHEDAEDAWQKTTIAPEDVQQLNTTGAAGEEDSNGQGDVADHAGEGGAGPEDGETEAGEGTEDPPERS</sequence>
<organism evidence="2">
    <name type="scientific">marine sediment metagenome</name>
    <dbReference type="NCBI Taxonomy" id="412755"/>
    <lineage>
        <taxon>unclassified sequences</taxon>
        <taxon>metagenomes</taxon>
        <taxon>ecological metagenomes</taxon>
    </lineage>
</organism>
<evidence type="ECO:0000313" key="2">
    <source>
        <dbReference type="EMBL" id="KKM24499.1"/>
    </source>
</evidence>